<evidence type="ECO:0000256" key="14">
    <source>
        <dbReference type="ARBA" id="ARBA00023125"/>
    </source>
</evidence>
<keyword evidence="14" id="KW-0238">DNA-binding</keyword>
<keyword evidence="6" id="KW-0540">Nuclease</keyword>
<dbReference type="NCBIfam" id="NF004628">
    <property type="entry name" value="PRK05972.1"/>
    <property type="match status" value="1"/>
</dbReference>
<keyword evidence="24" id="KW-1185">Reference proteome</keyword>
<keyword evidence="7" id="KW-0479">Metal-binding</keyword>
<keyword evidence="13" id="KW-0239">DNA-directed DNA polymerase</keyword>
<reference evidence="24" key="1">
    <citation type="journal article" date="2019" name="Int. J. Syst. Evol. Microbiol.">
        <title>The Global Catalogue of Microorganisms (GCM) 10K type strain sequencing project: providing services to taxonomists for standard genome sequencing and annotation.</title>
        <authorList>
            <consortium name="The Broad Institute Genomics Platform"/>
            <consortium name="The Broad Institute Genome Sequencing Center for Infectious Disease"/>
            <person name="Wu L."/>
            <person name="Ma J."/>
        </authorList>
    </citation>
    <scope>NUCLEOTIDE SEQUENCE [LARGE SCALE GENOMIC DNA]</scope>
    <source>
        <strain evidence="24">JCM 17563</strain>
    </source>
</reference>
<dbReference type="EMBL" id="BAABBQ010000001">
    <property type="protein sequence ID" value="GAA4023268.1"/>
    <property type="molecule type" value="Genomic_DNA"/>
</dbReference>
<keyword evidence="17" id="KW-0464">Manganese</keyword>
<evidence type="ECO:0000256" key="8">
    <source>
        <dbReference type="ARBA" id="ARBA00022741"/>
    </source>
</evidence>
<dbReference type="RefSeq" id="WP_344707723.1">
    <property type="nucleotide sequence ID" value="NZ_BAABBQ010000001.1"/>
</dbReference>
<dbReference type="GO" id="GO:0016874">
    <property type="term" value="F:ligase activity"/>
    <property type="evidence" value="ECO:0007669"/>
    <property type="project" value="UniProtKB-KW"/>
</dbReference>
<keyword evidence="18" id="KW-0511">Multifunctional enzyme</keyword>
<name>A0ABP7TAZ1_9SPHN</name>
<dbReference type="EC" id="6.5.1.1" evidence="2"/>
<dbReference type="Gene3D" id="3.30.470.30">
    <property type="entry name" value="DNA ligase/mRNA capping enzyme"/>
    <property type="match status" value="1"/>
</dbReference>
<protein>
    <recommendedName>
        <fullName evidence="2">DNA ligase (ATP)</fullName>
        <ecNumber evidence="2">6.5.1.1</ecNumber>
    </recommendedName>
    <alternativeName>
        <fullName evidence="19">NHEJ DNA polymerase</fullName>
    </alternativeName>
</protein>
<dbReference type="InterPro" id="IPR014146">
    <property type="entry name" value="LigD_ligase_dom"/>
</dbReference>
<evidence type="ECO:0000256" key="15">
    <source>
        <dbReference type="ARBA" id="ARBA00023172"/>
    </source>
</evidence>
<evidence type="ECO:0000256" key="7">
    <source>
        <dbReference type="ARBA" id="ARBA00022723"/>
    </source>
</evidence>
<dbReference type="CDD" id="cd07971">
    <property type="entry name" value="OBF_DNA_ligase_LigD"/>
    <property type="match status" value="1"/>
</dbReference>
<sequence length="869" mass="95445">MAKRPSGLTIDTYNAKRDFAKTKEPKGRKLKGKGESFVVQKHEASRLHWDFRLELDGVLKSWAVPRGPSLDPKTNRLAMRTEDHPLDYGGFEGIIPEGEYGGGTVMLWDRGRWIPHPDKDPRKTLEEGHLHFTLEGERMKGEWVMFRMKPKPGEKGEAWMLKKVTDEEARPEEGDALVEACLTSVESGRSMAEIAAGEDVWQSNKGGKKGGRTKRKVVSPPAFQAPQLATLADHVPTGSDWIHEYKYDGYRLLLSVGGGGALAWTRNGKDWSDFFGELTDAAAATLPPGCLLDGEAVALDKDGKPNFQLLQSTVKGGSGQSRPDLAYFAFDLLVDRGEDITALSTLERKKRLAALLEGVPAPLVYGDHIVGKGEQLFDKVCADKGEGIISKKASAPYRGTRSKCWLKIKCIARQEFVVVGWQASDKRRGFRSLHLGVNEGGTLRYVGKVGTGFDTKTIEALSKRMAPMKRDEPALDVPRTARRGSTWIDPTLVAEIAYTEFTTDGVLRHPSFLGLREDKPARDVVLETTATSPSQSDGEGDRAAKRRGGGAKAKVGKGPSDSGSAAATSPSLRDGEDLRTAADFDLRLTSPDRVIFPEDNLTKGDLANYYAAVADLLMVDLANRPMTLIRCPSGRSKNCFFQKHDSGSMGAHVLHVPVKEGDGTTEDYLYVDEPIGALECVQMNTIEFHGWGSRIDPLEKPDRLVFDLDPDEGLGFDRVKTAALRLRDMLADLGLETFPLLSGGKGIHVVAPLDQSRDWPTVKSFAERFSRAIAEAEPETFTANIRKNQRKGRIFLDWLRNQRGATAVLPYSARAREGAPVAAPVTWDELPDLKGANIFSIRDAASLLDRAADKGLKKWGQGRQALPDF</sequence>
<evidence type="ECO:0000256" key="17">
    <source>
        <dbReference type="ARBA" id="ARBA00023211"/>
    </source>
</evidence>
<evidence type="ECO:0000256" key="13">
    <source>
        <dbReference type="ARBA" id="ARBA00022932"/>
    </source>
</evidence>
<dbReference type="Gene3D" id="3.30.1490.70">
    <property type="match status" value="1"/>
</dbReference>
<evidence type="ECO:0000256" key="9">
    <source>
        <dbReference type="ARBA" id="ARBA00022763"/>
    </source>
</evidence>
<dbReference type="InterPro" id="IPR012310">
    <property type="entry name" value="DNA_ligase_ATP-dep_cent"/>
</dbReference>
<evidence type="ECO:0000256" key="11">
    <source>
        <dbReference type="ARBA" id="ARBA00022839"/>
    </source>
</evidence>
<dbReference type="InterPro" id="IPR012340">
    <property type="entry name" value="NA-bd_OB-fold"/>
</dbReference>
<keyword evidence="11" id="KW-0269">Exonuclease</keyword>
<evidence type="ECO:0000256" key="16">
    <source>
        <dbReference type="ARBA" id="ARBA00023204"/>
    </source>
</evidence>
<dbReference type="NCBIfam" id="TIGR02778">
    <property type="entry name" value="ligD_pol"/>
    <property type="match status" value="1"/>
</dbReference>
<evidence type="ECO:0000256" key="20">
    <source>
        <dbReference type="ARBA" id="ARBA00034003"/>
    </source>
</evidence>
<dbReference type="PANTHER" id="PTHR42705">
    <property type="entry name" value="BIFUNCTIONAL NON-HOMOLOGOUS END JOINING PROTEIN LIGD"/>
    <property type="match status" value="1"/>
</dbReference>
<evidence type="ECO:0000256" key="10">
    <source>
        <dbReference type="ARBA" id="ARBA00022801"/>
    </source>
</evidence>
<proteinExistence type="predicted"/>
<evidence type="ECO:0000259" key="22">
    <source>
        <dbReference type="PROSITE" id="PS50160"/>
    </source>
</evidence>
<dbReference type="InterPro" id="IPR014144">
    <property type="entry name" value="LigD_PE_domain"/>
</dbReference>
<dbReference type="InterPro" id="IPR052171">
    <property type="entry name" value="NHEJ_LigD"/>
</dbReference>
<feature type="compositionally biased region" description="Polar residues" evidence="21">
    <location>
        <begin position="528"/>
        <end position="537"/>
    </location>
</feature>
<dbReference type="Gene3D" id="2.40.50.140">
    <property type="entry name" value="Nucleic acid-binding proteins"/>
    <property type="match status" value="1"/>
</dbReference>
<dbReference type="InterPro" id="IPR014143">
    <property type="entry name" value="NHEJ_ligase_prk"/>
</dbReference>
<dbReference type="CDD" id="cd04862">
    <property type="entry name" value="PaeLigD_Pol_like"/>
    <property type="match status" value="1"/>
</dbReference>
<accession>A0ABP7TAZ1</accession>
<keyword evidence="4" id="KW-0808">Transferase</keyword>
<evidence type="ECO:0000256" key="12">
    <source>
        <dbReference type="ARBA" id="ARBA00022840"/>
    </source>
</evidence>
<dbReference type="Pfam" id="PF01068">
    <property type="entry name" value="DNA_ligase_A_M"/>
    <property type="match status" value="1"/>
</dbReference>
<keyword evidence="10" id="KW-0378">Hydrolase</keyword>
<dbReference type="Pfam" id="PF21686">
    <property type="entry name" value="LigD_Prim-Pol"/>
    <property type="match status" value="1"/>
</dbReference>
<dbReference type="NCBIfam" id="TIGR02776">
    <property type="entry name" value="NHEJ_ligase_prk"/>
    <property type="match status" value="1"/>
</dbReference>
<evidence type="ECO:0000256" key="18">
    <source>
        <dbReference type="ARBA" id="ARBA00023268"/>
    </source>
</evidence>
<dbReference type="CDD" id="cd07906">
    <property type="entry name" value="Adenylation_DNA_ligase_LigD_LigC"/>
    <property type="match status" value="1"/>
</dbReference>
<dbReference type="NCBIfam" id="TIGR02777">
    <property type="entry name" value="LigD_PE_dom"/>
    <property type="match status" value="1"/>
</dbReference>
<evidence type="ECO:0000256" key="19">
    <source>
        <dbReference type="ARBA" id="ARBA00029943"/>
    </source>
</evidence>
<comment type="catalytic activity">
    <reaction evidence="20">
        <text>ATP + (deoxyribonucleotide)n-3'-hydroxyl + 5'-phospho-(deoxyribonucleotide)m = (deoxyribonucleotide)n+m + AMP + diphosphate.</text>
        <dbReference type="EC" id="6.5.1.1"/>
    </reaction>
</comment>
<dbReference type="InterPro" id="IPR033651">
    <property type="entry name" value="PaeLigD_Pol-like"/>
</dbReference>
<keyword evidence="9" id="KW-0227">DNA damage</keyword>
<evidence type="ECO:0000256" key="6">
    <source>
        <dbReference type="ARBA" id="ARBA00022722"/>
    </source>
</evidence>
<dbReference type="Pfam" id="PF04679">
    <property type="entry name" value="DNA_ligase_A_C"/>
    <property type="match status" value="1"/>
</dbReference>
<evidence type="ECO:0000256" key="3">
    <source>
        <dbReference type="ARBA" id="ARBA00022598"/>
    </source>
</evidence>
<organism evidence="23 24">
    <name type="scientific">Sphingomonas swuensis</name>
    <dbReference type="NCBI Taxonomy" id="977800"/>
    <lineage>
        <taxon>Bacteria</taxon>
        <taxon>Pseudomonadati</taxon>
        <taxon>Pseudomonadota</taxon>
        <taxon>Alphaproteobacteria</taxon>
        <taxon>Sphingomonadales</taxon>
        <taxon>Sphingomonadaceae</taxon>
        <taxon>Sphingomonas</taxon>
    </lineage>
</organism>
<dbReference type="NCBIfam" id="TIGR02779">
    <property type="entry name" value="NHEJ_ligase_lig"/>
    <property type="match status" value="1"/>
</dbReference>
<evidence type="ECO:0000313" key="23">
    <source>
        <dbReference type="EMBL" id="GAA4023268.1"/>
    </source>
</evidence>
<evidence type="ECO:0000256" key="5">
    <source>
        <dbReference type="ARBA" id="ARBA00022695"/>
    </source>
</evidence>
<evidence type="ECO:0000256" key="2">
    <source>
        <dbReference type="ARBA" id="ARBA00012727"/>
    </source>
</evidence>
<keyword evidence="16" id="KW-0234">DNA repair</keyword>
<feature type="domain" description="ATP-dependent DNA ligase family profile" evidence="22">
    <location>
        <begin position="318"/>
        <end position="409"/>
    </location>
</feature>
<dbReference type="Gene3D" id="3.90.920.10">
    <property type="entry name" value="DNA primase, PRIM domain"/>
    <property type="match status" value="1"/>
</dbReference>
<evidence type="ECO:0000256" key="1">
    <source>
        <dbReference type="ARBA" id="ARBA00001936"/>
    </source>
</evidence>
<keyword evidence="15" id="KW-0233">DNA recombination</keyword>
<evidence type="ECO:0000256" key="4">
    <source>
        <dbReference type="ARBA" id="ARBA00022679"/>
    </source>
</evidence>
<comment type="caution">
    <text evidence="23">The sequence shown here is derived from an EMBL/GenBank/DDBJ whole genome shotgun (WGS) entry which is preliminary data.</text>
</comment>
<dbReference type="InterPro" id="IPR014145">
    <property type="entry name" value="LigD_pol_dom"/>
</dbReference>
<keyword evidence="5" id="KW-0548">Nucleotidyltransferase</keyword>
<feature type="region of interest" description="Disordered" evidence="21">
    <location>
        <begin position="528"/>
        <end position="576"/>
    </location>
</feature>
<dbReference type="Pfam" id="PF13298">
    <property type="entry name" value="LigD_N"/>
    <property type="match status" value="1"/>
</dbReference>
<feature type="compositionally biased region" description="Polar residues" evidence="21">
    <location>
        <begin position="561"/>
        <end position="571"/>
    </location>
</feature>
<keyword evidence="12" id="KW-0067">ATP-binding</keyword>
<dbReference type="PROSITE" id="PS50160">
    <property type="entry name" value="DNA_LIGASE_A3"/>
    <property type="match status" value="1"/>
</dbReference>
<evidence type="ECO:0000256" key="21">
    <source>
        <dbReference type="SAM" id="MobiDB-lite"/>
    </source>
</evidence>
<evidence type="ECO:0000313" key="24">
    <source>
        <dbReference type="Proteomes" id="UP001500235"/>
    </source>
</evidence>
<dbReference type="InterPro" id="IPR012309">
    <property type="entry name" value="DNA_ligase_ATP-dep_C"/>
</dbReference>
<dbReference type="PANTHER" id="PTHR42705:SF2">
    <property type="entry name" value="BIFUNCTIONAL NON-HOMOLOGOUS END JOINING PROTEIN LIGD"/>
    <property type="match status" value="1"/>
</dbReference>
<keyword evidence="8" id="KW-0547">Nucleotide-binding</keyword>
<keyword evidence="3 23" id="KW-0436">Ligase</keyword>
<comment type="cofactor">
    <cofactor evidence="1">
        <name>Mn(2+)</name>
        <dbReference type="ChEBI" id="CHEBI:29035"/>
    </cofactor>
</comment>
<dbReference type="SUPFAM" id="SSF56091">
    <property type="entry name" value="DNA ligase/mRNA capping enzyme, catalytic domain"/>
    <property type="match status" value="1"/>
</dbReference>
<dbReference type="Proteomes" id="UP001500235">
    <property type="component" value="Unassembled WGS sequence"/>
</dbReference>
<dbReference type="SUPFAM" id="SSF50249">
    <property type="entry name" value="Nucleic acid-binding proteins"/>
    <property type="match status" value="1"/>
</dbReference>
<gene>
    <name evidence="23" type="primary">ligD</name>
    <name evidence="23" type="ORF">GCM10022280_24970</name>
</gene>